<evidence type="ECO:0000313" key="3">
    <source>
        <dbReference type="Proteomes" id="UP000001070"/>
    </source>
</evidence>
<dbReference type="InterPro" id="IPR015897">
    <property type="entry name" value="CHK_kinase-like"/>
</dbReference>
<dbReference type="Proteomes" id="UP000001070">
    <property type="component" value="Unassembled WGS sequence"/>
</dbReference>
<dbReference type="OMA" id="IKFCATC"/>
<accession>B4JUY3</accession>
<dbReference type="Gene3D" id="3.90.1200.10">
    <property type="match status" value="1"/>
</dbReference>
<dbReference type="InParanoid" id="B4JUY3"/>
<gene>
    <name evidence="2" type="primary">Dgri\GH17369</name>
    <name evidence="2" type="ORF">Dgri_GH17369</name>
</gene>
<dbReference type="PhylomeDB" id="B4JUY3"/>
<dbReference type="OrthoDB" id="8250698at2759"/>
<dbReference type="SUPFAM" id="SSF56112">
    <property type="entry name" value="Protein kinase-like (PK-like)"/>
    <property type="match status" value="1"/>
</dbReference>
<name>B4JUY3_DROGR</name>
<dbReference type="InterPro" id="IPR004119">
    <property type="entry name" value="EcKL"/>
</dbReference>
<organism evidence="3">
    <name type="scientific">Drosophila grimshawi</name>
    <name type="common">Hawaiian fruit fly</name>
    <name type="synonym">Idiomyia grimshawi</name>
    <dbReference type="NCBI Taxonomy" id="7222"/>
    <lineage>
        <taxon>Eukaryota</taxon>
        <taxon>Metazoa</taxon>
        <taxon>Ecdysozoa</taxon>
        <taxon>Arthropoda</taxon>
        <taxon>Hexapoda</taxon>
        <taxon>Insecta</taxon>
        <taxon>Pterygota</taxon>
        <taxon>Neoptera</taxon>
        <taxon>Endopterygota</taxon>
        <taxon>Diptera</taxon>
        <taxon>Brachycera</taxon>
        <taxon>Muscomorpha</taxon>
        <taxon>Ephydroidea</taxon>
        <taxon>Drosophilidae</taxon>
        <taxon>Drosophila</taxon>
        <taxon>Hawaiian Drosophila</taxon>
    </lineage>
</organism>
<dbReference type="STRING" id="7222.B4JUY3"/>
<protein>
    <submittedName>
        <fullName evidence="2">GH17369</fullName>
    </submittedName>
</protein>
<dbReference type="HOGENOM" id="CLU_010718_0_1_1"/>
<dbReference type="eggNOG" id="ENOG502RZD1">
    <property type="taxonomic scope" value="Eukaryota"/>
</dbReference>
<feature type="domain" description="CHK kinase-like" evidence="1">
    <location>
        <begin position="140"/>
        <end position="329"/>
    </location>
</feature>
<evidence type="ECO:0000259" key="1">
    <source>
        <dbReference type="SMART" id="SM00587"/>
    </source>
</evidence>
<dbReference type="SMART" id="SM00587">
    <property type="entry name" value="CHK"/>
    <property type="match status" value="1"/>
</dbReference>
<keyword evidence="3" id="KW-1185">Reference proteome</keyword>
<evidence type="ECO:0000313" key="2">
    <source>
        <dbReference type="EMBL" id="EDV91303.1"/>
    </source>
</evidence>
<proteinExistence type="predicted"/>
<dbReference type="Pfam" id="PF02958">
    <property type="entry name" value="EcKL"/>
    <property type="match status" value="1"/>
</dbReference>
<dbReference type="InterPro" id="IPR011009">
    <property type="entry name" value="Kinase-like_dom_sf"/>
</dbReference>
<dbReference type="KEGG" id="dgr:6568355"/>
<sequence length="414" mass="48736">MTTNNDMYNADELEAPAWLNEQFFQDALIQYLKEPNLKVTEAKMSPASAKGDHYASVMFRAIVEYSTQKRKCSKSLIIKTMPEVQGKKKDFLADSHIFETEIIMYTQVLPKFEAILREAGEEIKFCGTCVYYSLEPREVMIFEDLVPQGYQVIRNRDLTMDELRAAMEKLAKWHAVSHKVLKEQPILFDKLKYDLATLPGFLEDDFLTSGLPNFIDMLGQNESLRDYCKYFEPMRNKLLNLWADIIHEYRENRQENTYYVLCHGDFHMKNMMFKGNDCMLLDFQLSYVGCMSNDVQYAKYMLFSAEDRKDKCDELIYHYFDVFAKTLKKIGCELKKHSLVEFRRQMFDRRNTEFMLLTTFLPIFNSMRMGHDPGTVLENAGCRAELFANKDYRNELEYLLPRMLHSGYFEAPTK</sequence>
<dbReference type="PANTHER" id="PTHR11012">
    <property type="entry name" value="PROTEIN KINASE-LIKE DOMAIN-CONTAINING"/>
    <property type="match status" value="1"/>
</dbReference>
<dbReference type="AlphaFoldDB" id="B4JUY3"/>
<reference evidence="2 3" key="1">
    <citation type="journal article" date="2007" name="Nature">
        <title>Evolution of genes and genomes on the Drosophila phylogeny.</title>
        <authorList>
            <consortium name="Drosophila 12 Genomes Consortium"/>
            <person name="Clark A.G."/>
            <person name="Eisen M.B."/>
            <person name="Smith D.R."/>
            <person name="Bergman C.M."/>
            <person name="Oliver B."/>
            <person name="Markow T.A."/>
            <person name="Kaufman T.C."/>
            <person name="Kellis M."/>
            <person name="Gelbart W."/>
            <person name="Iyer V.N."/>
            <person name="Pollard D.A."/>
            <person name="Sackton T.B."/>
            <person name="Larracuente A.M."/>
            <person name="Singh N.D."/>
            <person name="Abad J.P."/>
            <person name="Abt D.N."/>
            <person name="Adryan B."/>
            <person name="Aguade M."/>
            <person name="Akashi H."/>
            <person name="Anderson W.W."/>
            <person name="Aquadro C.F."/>
            <person name="Ardell D.H."/>
            <person name="Arguello R."/>
            <person name="Artieri C.G."/>
            <person name="Barbash D.A."/>
            <person name="Barker D."/>
            <person name="Barsanti P."/>
            <person name="Batterham P."/>
            <person name="Batzoglou S."/>
            <person name="Begun D."/>
            <person name="Bhutkar A."/>
            <person name="Blanco E."/>
            <person name="Bosak S.A."/>
            <person name="Bradley R.K."/>
            <person name="Brand A.D."/>
            <person name="Brent M.R."/>
            <person name="Brooks A.N."/>
            <person name="Brown R.H."/>
            <person name="Butlin R.K."/>
            <person name="Caggese C."/>
            <person name="Calvi B.R."/>
            <person name="Bernardo de Carvalho A."/>
            <person name="Caspi A."/>
            <person name="Castrezana S."/>
            <person name="Celniker S.E."/>
            <person name="Chang J.L."/>
            <person name="Chapple C."/>
            <person name="Chatterji S."/>
            <person name="Chinwalla A."/>
            <person name="Civetta A."/>
            <person name="Clifton S.W."/>
            <person name="Comeron J.M."/>
            <person name="Costello J.C."/>
            <person name="Coyne J.A."/>
            <person name="Daub J."/>
            <person name="David R.G."/>
            <person name="Delcher A.L."/>
            <person name="Delehaunty K."/>
            <person name="Do C.B."/>
            <person name="Ebling H."/>
            <person name="Edwards K."/>
            <person name="Eickbush T."/>
            <person name="Evans J.D."/>
            <person name="Filipski A."/>
            <person name="Findeiss S."/>
            <person name="Freyhult E."/>
            <person name="Fulton L."/>
            <person name="Fulton R."/>
            <person name="Garcia A.C."/>
            <person name="Gardiner A."/>
            <person name="Garfield D.A."/>
            <person name="Garvin B.E."/>
            <person name="Gibson G."/>
            <person name="Gilbert D."/>
            <person name="Gnerre S."/>
            <person name="Godfrey J."/>
            <person name="Good R."/>
            <person name="Gotea V."/>
            <person name="Gravely B."/>
            <person name="Greenberg A.J."/>
            <person name="Griffiths-Jones S."/>
            <person name="Gross S."/>
            <person name="Guigo R."/>
            <person name="Gustafson E.A."/>
            <person name="Haerty W."/>
            <person name="Hahn M.W."/>
            <person name="Halligan D.L."/>
            <person name="Halpern A.L."/>
            <person name="Halter G.M."/>
            <person name="Han M.V."/>
            <person name="Heger A."/>
            <person name="Hillier L."/>
            <person name="Hinrichs A.S."/>
            <person name="Holmes I."/>
            <person name="Hoskins R.A."/>
            <person name="Hubisz M.J."/>
            <person name="Hultmark D."/>
            <person name="Huntley M.A."/>
            <person name="Jaffe D.B."/>
            <person name="Jagadeeshan S."/>
            <person name="Jeck W.R."/>
            <person name="Johnson J."/>
            <person name="Jones C.D."/>
            <person name="Jordan W.C."/>
            <person name="Karpen G.H."/>
            <person name="Kataoka E."/>
            <person name="Keightley P.D."/>
            <person name="Kheradpour P."/>
            <person name="Kirkness E.F."/>
            <person name="Koerich L.B."/>
            <person name="Kristiansen K."/>
            <person name="Kudrna D."/>
            <person name="Kulathinal R.J."/>
            <person name="Kumar S."/>
            <person name="Kwok R."/>
            <person name="Lander E."/>
            <person name="Langley C.H."/>
            <person name="Lapoint R."/>
            <person name="Lazzaro B.P."/>
            <person name="Lee S.J."/>
            <person name="Levesque L."/>
            <person name="Li R."/>
            <person name="Lin C.F."/>
            <person name="Lin M.F."/>
            <person name="Lindblad-Toh K."/>
            <person name="Llopart A."/>
            <person name="Long M."/>
            <person name="Low L."/>
            <person name="Lozovsky E."/>
            <person name="Lu J."/>
            <person name="Luo M."/>
            <person name="Machado C.A."/>
            <person name="Makalowski W."/>
            <person name="Marzo M."/>
            <person name="Matsuda M."/>
            <person name="Matzkin L."/>
            <person name="McAllister B."/>
            <person name="McBride C.S."/>
            <person name="McKernan B."/>
            <person name="McKernan K."/>
            <person name="Mendez-Lago M."/>
            <person name="Minx P."/>
            <person name="Mollenhauer M.U."/>
            <person name="Montooth K."/>
            <person name="Mount S.M."/>
            <person name="Mu X."/>
            <person name="Myers E."/>
            <person name="Negre B."/>
            <person name="Newfeld S."/>
            <person name="Nielsen R."/>
            <person name="Noor M.A."/>
            <person name="O'Grady P."/>
            <person name="Pachter L."/>
            <person name="Papaceit M."/>
            <person name="Parisi M.J."/>
            <person name="Parisi M."/>
            <person name="Parts L."/>
            <person name="Pedersen J.S."/>
            <person name="Pesole G."/>
            <person name="Phillippy A.M."/>
            <person name="Ponting C.P."/>
            <person name="Pop M."/>
            <person name="Porcelli D."/>
            <person name="Powell J.R."/>
            <person name="Prohaska S."/>
            <person name="Pruitt K."/>
            <person name="Puig M."/>
            <person name="Quesneville H."/>
            <person name="Ram K.R."/>
            <person name="Rand D."/>
            <person name="Rasmussen M.D."/>
            <person name="Reed L.K."/>
            <person name="Reenan R."/>
            <person name="Reily A."/>
            <person name="Remington K.A."/>
            <person name="Rieger T.T."/>
            <person name="Ritchie M.G."/>
            <person name="Robin C."/>
            <person name="Rogers Y.H."/>
            <person name="Rohde C."/>
            <person name="Rozas J."/>
            <person name="Rubenfield M.J."/>
            <person name="Ruiz A."/>
            <person name="Russo S."/>
            <person name="Salzberg S.L."/>
            <person name="Sanchez-Gracia A."/>
            <person name="Saranga D.J."/>
            <person name="Sato H."/>
            <person name="Schaeffer S.W."/>
            <person name="Schatz M.C."/>
            <person name="Schlenke T."/>
            <person name="Schwartz R."/>
            <person name="Segarra C."/>
            <person name="Singh R.S."/>
            <person name="Sirot L."/>
            <person name="Sirota M."/>
            <person name="Sisneros N.B."/>
            <person name="Smith C.D."/>
            <person name="Smith T.F."/>
            <person name="Spieth J."/>
            <person name="Stage D.E."/>
            <person name="Stark A."/>
            <person name="Stephan W."/>
            <person name="Strausberg R.L."/>
            <person name="Strempel S."/>
            <person name="Sturgill D."/>
            <person name="Sutton G."/>
            <person name="Sutton G.G."/>
            <person name="Tao W."/>
            <person name="Teichmann S."/>
            <person name="Tobari Y.N."/>
            <person name="Tomimura Y."/>
            <person name="Tsolas J.M."/>
            <person name="Valente V.L."/>
            <person name="Venter E."/>
            <person name="Venter J.C."/>
            <person name="Vicario S."/>
            <person name="Vieira F.G."/>
            <person name="Vilella A.J."/>
            <person name="Villasante A."/>
            <person name="Walenz B."/>
            <person name="Wang J."/>
            <person name="Wasserman M."/>
            <person name="Watts T."/>
            <person name="Wilson D."/>
            <person name="Wilson R.K."/>
            <person name="Wing R.A."/>
            <person name="Wolfner M.F."/>
            <person name="Wong A."/>
            <person name="Wong G.K."/>
            <person name="Wu C.I."/>
            <person name="Wu G."/>
            <person name="Yamamoto D."/>
            <person name="Yang H.P."/>
            <person name="Yang S.P."/>
            <person name="Yorke J.A."/>
            <person name="Yoshida K."/>
            <person name="Zdobnov E."/>
            <person name="Zhang P."/>
            <person name="Zhang Y."/>
            <person name="Zimin A.V."/>
            <person name="Baldwin J."/>
            <person name="Abdouelleil A."/>
            <person name="Abdulkadir J."/>
            <person name="Abebe A."/>
            <person name="Abera B."/>
            <person name="Abreu J."/>
            <person name="Acer S.C."/>
            <person name="Aftuck L."/>
            <person name="Alexander A."/>
            <person name="An P."/>
            <person name="Anderson E."/>
            <person name="Anderson S."/>
            <person name="Arachi H."/>
            <person name="Azer M."/>
            <person name="Bachantsang P."/>
            <person name="Barry A."/>
            <person name="Bayul T."/>
            <person name="Berlin A."/>
            <person name="Bessette D."/>
            <person name="Bloom T."/>
            <person name="Blye J."/>
            <person name="Boguslavskiy L."/>
            <person name="Bonnet C."/>
            <person name="Boukhgalter B."/>
            <person name="Bourzgui I."/>
            <person name="Brown A."/>
            <person name="Cahill P."/>
            <person name="Channer S."/>
            <person name="Cheshatsang Y."/>
            <person name="Chuda L."/>
            <person name="Citroen M."/>
            <person name="Collymore A."/>
            <person name="Cooke P."/>
            <person name="Costello M."/>
            <person name="D'Aco K."/>
            <person name="Daza R."/>
            <person name="De Haan G."/>
            <person name="DeGray S."/>
            <person name="DeMaso C."/>
            <person name="Dhargay N."/>
            <person name="Dooley K."/>
            <person name="Dooley E."/>
            <person name="Doricent M."/>
            <person name="Dorje P."/>
            <person name="Dorjee K."/>
            <person name="Dupes A."/>
            <person name="Elong R."/>
            <person name="Falk J."/>
            <person name="Farina A."/>
            <person name="Faro S."/>
            <person name="Ferguson D."/>
            <person name="Fisher S."/>
            <person name="Foley C.D."/>
            <person name="Franke A."/>
            <person name="Friedrich D."/>
            <person name="Gadbois L."/>
            <person name="Gearin G."/>
            <person name="Gearin C.R."/>
            <person name="Giannoukos G."/>
            <person name="Goode T."/>
            <person name="Graham J."/>
            <person name="Grandbois E."/>
            <person name="Grewal S."/>
            <person name="Gyaltsen K."/>
            <person name="Hafez N."/>
            <person name="Hagos B."/>
            <person name="Hall J."/>
            <person name="Henson C."/>
            <person name="Hollinger A."/>
            <person name="Honan T."/>
            <person name="Huard M.D."/>
            <person name="Hughes L."/>
            <person name="Hurhula B."/>
            <person name="Husby M.E."/>
            <person name="Kamat A."/>
            <person name="Kanga B."/>
            <person name="Kashin S."/>
            <person name="Khazanovich D."/>
            <person name="Kisner P."/>
            <person name="Lance K."/>
            <person name="Lara M."/>
            <person name="Lee W."/>
            <person name="Lennon N."/>
            <person name="Letendre F."/>
            <person name="LeVine R."/>
            <person name="Lipovsky A."/>
            <person name="Liu X."/>
            <person name="Liu J."/>
            <person name="Liu S."/>
            <person name="Lokyitsang T."/>
            <person name="Lokyitsang Y."/>
            <person name="Lubonja R."/>
            <person name="Lui A."/>
            <person name="MacDonald P."/>
            <person name="Magnisalis V."/>
            <person name="Maru K."/>
            <person name="Matthews C."/>
            <person name="McCusker W."/>
            <person name="McDonough S."/>
            <person name="Mehta T."/>
            <person name="Meldrim J."/>
            <person name="Meneus L."/>
            <person name="Mihai O."/>
            <person name="Mihalev A."/>
            <person name="Mihova T."/>
            <person name="Mittelman R."/>
            <person name="Mlenga V."/>
            <person name="Montmayeur A."/>
            <person name="Mulrain L."/>
            <person name="Navidi A."/>
            <person name="Naylor J."/>
            <person name="Negash T."/>
            <person name="Nguyen T."/>
            <person name="Nguyen N."/>
            <person name="Nicol R."/>
            <person name="Norbu C."/>
            <person name="Norbu N."/>
            <person name="Novod N."/>
            <person name="O'Neill B."/>
            <person name="Osman S."/>
            <person name="Markiewicz E."/>
            <person name="Oyono O.L."/>
            <person name="Patti C."/>
            <person name="Phunkhang P."/>
            <person name="Pierre F."/>
            <person name="Priest M."/>
            <person name="Raghuraman S."/>
            <person name="Rege F."/>
            <person name="Reyes R."/>
            <person name="Rise C."/>
            <person name="Rogov P."/>
            <person name="Ross K."/>
            <person name="Ryan E."/>
            <person name="Settipalli S."/>
            <person name="Shea T."/>
            <person name="Sherpa N."/>
            <person name="Shi L."/>
            <person name="Shih D."/>
            <person name="Sparrow T."/>
            <person name="Spaulding J."/>
            <person name="Stalker J."/>
            <person name="Stange-Thomann N."/>
            <person name="Stavropoulos S."/>
            <person name="Stone C."/>
            <person name="Strader C."/>
            <person name="Tesfaye S."/>
            <person name="Thomson T."/>
            <person name="Thoulutsang Y."/>
            <person name="Thoulutsang D."/>
            <person name="Topham K."/>
            <person name="Topping I."/>
            <person name="Tsamla T."/>
            <person name="Vassiliev H."/>
            <person name="Vo A."/>
            <person name="Wangchuk T."/>
            <person name="Wangdi T."/>
            <person name="Weiand M."/>
            <person name="Wilkinson J."/>
            <person name="Wilson A."/>
            <person name="Yadav S."/>
            <person name="Young G."/>
            <person name="Yu Q."/>
            <person name="Zembek L."/>
            <person name="Zhong D."/>
            <person name="Zimmer A."/>
            <person name="Zwirko Z."/>
            <person name="Jaffe D.B."/>
            <person name="Alvarez P."/>
            <person name="Brockman W."/>
            <person name="Butler J."/>
            <person name="Chin C."/>
            <person name="Gnerre S."/>
            <person name="Grabherr M."/>
            <person name="Kleber M."/>
            <person name="Mauceli E."/>
            <person name="MacCallum I."/>
        </authorList>
    </citation>
    <scope>NUCLEOTIDE SEQUENCE [LARGE SCALE GENOMIC DNA]</scope>
    <source>
        <strain evidence="3">Tucson 15287-2541.00</strain>
    </source>
</reference>
<dbReference type="EMBL" id="CH916374">
    <property type="protein sequence ID" value="EDV91303.1"/>
    <property type="molecule type" value="Genomic_DNA"/>
</dbReference>
<dbReference type="PANTHER" id="PTHR11012:SF12">
    <property type="entry name" value="CHK KINASE-LIKE DOMAIN-CONTAINING PROTEIN-RELATED"/>
    <property type="match status" value="1"/>
</dbReference>